<feature type="region of interest" description="Disordered" evidence="1">
    <location>
        <begin position="24"/>
        <end position="45"/>
    </location>
</feature>
<gene>
    <name evidence="3" type="ORF">PN497_11925</name>
</gene>
<feature type="signal peptide" evidence="2">
    <location>
        <begin position="1"/>
        <end position="23"/>
    </location>
</feature>
<accession>A0ABT4ZRP0</accession>
<comment type="caution">
    <text evidence="3">The sequence shown here is derived from an EMBL/GenBank/DDBJ whole genome shotgun (WGS) entry which is preliminary data.</text>
</comment>
<dbReference type="NCBIfam" id="NF033223">
    <property type="entry name" value="YHYH_alt"/>
    <property type="match status" value="1"/>
</dbReference>
<keyword evidence="4" id="KW-1185">Reference proteome</keyword>
<evidence type="ECO:0000256" key="2">
    <source>
        <dbReference type="SAM" id="SignalP"/>
    </source>
</evidence>
<organism evidence="3 4">
    <name type="scientific">Sphaerospermopsis kisseleviana CS-549</name>
    <dbReference type="NCBI Taxonomy" id="3021783"/>
    <lineage>
        <taxon>Bacteria</taxon>
        <taxon>Bacillati</taxon>
        <taxon>Cyanobacteriota</taxon>
        <taxon>Cyanophyceae</taxon>
        <taxon>Nostocales</taxon>
        <taxon>Aphanizomenonaceae</taxon>
        <taxon>Sphaerospermopsis</taxon>
        <taxon>Sphaerospermopsis kisseleviana</taxon>
    </lineage>
</organism>
<dbReference type="InterPro" id="IPR047773">
    <property type="entry name" value="YHYH_dom_bact"/>
</dbReference>
<dbReference type="RefSeq" id="WP_096573097.1">
    <property type="nucleotide sequence ID" value="NZ_JAQMTI010000144.1"/>
</dbReference>
<evidence type="ECO:0000256" key="1">
    <source>
        <dbReference type="SAM" id="MobiDB-lite"/>
    </source>
</evidence>
<dbReference type="Proteomes" id="UP001211711">
    <property type="component" value="Unassembled WGS sequence"/>
</dbReference>
<keyword evidence="2" id="KW-0732">Signal</keyword>
<reference evidence="3 4" key="1">
    <citation type="submission" date="2023-01" db="EMBL/GenBank/DDBJ databases">
        <title>Genomes from the Australian National Cyanobacteria Reference Collection.</title>
        <authorList>
            <person name="Willis A."/>
            <person name="Lee E.M.F."/>
        </authorList>
    </citation>
    <scope>NUCLEOTIDE SEQUENCE [LARGE SCALE GENOMIC DNA]</scope>
    <source>
        <strain evidence="3 4">CS-549</strain>
    </source>
</reference>
<evidence type="ECO:0000313" key="3">
    <source>
        <dbReference type="EMBL" id="MDB9442063.1"/>
    </source>
</evidence>
<feature type="chain" id="PRO_5045368306" evidence="2">
    <location>
        <begin position="24"/>
        <end position="45"/>
    </location>
</feature>
<dbReference type="EMBL" id="JAQMTI010000144">
    <property type="protein sequence ID" value="MDB9442063.1"/>
    <property type="molecule type" value="Genomic_DNA"/>
</dbReference>
<name>A0ABT4ZRP0_9CYAN</name>
<evidence type="ECO:0000313" key="4">
    <source>
        <dbReference type="Proteomes" id="UP001211711"/>
    </source>
</evidence>
<sequence length="45" mass="4728">MKKLVVLPLVAMVLVAAVSPAFAHSGRTNSAGCHHDSRTGGYHCH</sequence>
<proteinExistence type="predicted"/>
<protein>
    <submittedName>
        <fullName evidence="3">YHYH domain-containing protein</fullName>
    </submittedName>
</protein>